<evidence type="ECO:0000313" key="1">
    <source>
        <dbReference type="EMBL" id="ETO16159.1"/>
    </source>
</evidence>
<organism evidence="1 2">
    <name type="scientific">Reticulomyxa filosa</name>
    <dbReference type="NCBI Taxonomy" id="46433"/>
    <lineage>
        <taxon>Eukaryota</taxon>
        <taxon>Sar</taxon>
        <taxon>Rhizaria</taxon>
        <taxon>Retaria</taxon>
        <taxon>Foraminifera</taxon>
        <taxon>Monothalamids</taxon>
        <taxon>Reticulomyxidae</taxon>
        <taxon>Reticulomyxa</taxon>
    </lineage>
</organism>
<protein>
    <submittedName>
        <fullName evidence="1">Uncharacterized protein</fullName>
    </submittedName>
</protein>
<keyword evidence="2" id="KW-1185">Reference proteome</keyword>
<gene>
    <name evidence="1" type="ORF">RFI_21198</name>
</gene>
<evidence type="ECO:0000313" key="2">
    <source>
        <dbReference type="Proteomes" id="UP000023152"/>
    </source>
</evidence>
<sequence length="94" mass="11041">MMKIQVRMAVSSTNGKTEENSFIEILIRVYQCKEYECNVVKYHRLNGGLIFFRQVLEFLQASARVVLTGLPLQQQQILRDNEQDLSLLQKYFPE</sequence>
<reference evidence="1 2" key="1">
    <citation type="journal article" date="2013" name="Curr. Biol.">
        <title>The Genome of the Foraminiferan Reticulomyxa filosa.</title>
        <authorList>
            <person name="Glockner G."/>
            <person name="Hulsmann N."/>
            <person name="Schleicher M."/>
            <person name="Noegel A.A."/>
            <person name="Eichinger L."/>
            <person name="Gallinger C."/>
            <person name="Pawlowski J."/>
            <person name="Sierra R."/>
            <person name="Euteneuer U."/>
            <person name="Pillet L."/>
            <person name="Moustafa A."/>
            <person name="Platzer M."/>
            <person name="Groth M."/>
            <person name="Szafranski K."/>
            <person name="Schliwa M."/>
        </authorList>
    </citation>
    <scope>NUCLEOTIDE SEQUENCE [LARGE SCALE GENOMIC DNA]</scope>
</reference>
<name>X6MQL9_RETFI</name>
<comment type="caution">
    <text evidence="1">The sequence shown here is derived from an EMBL/GenBank/DDBJ whole genome shotgun (WGS) entry which is preliminary data.</text>
</comment>
<dbReference type="AlphaFoldDB" id="X6MQL9"/>
<dbReference type="EMBL" id="ASPP01018518">
    <property type="protein sequence ID" value="ETO16159.1"/>
    <property type="molecule type" value="Genomic_DNA"/>
</dbReference>
<dbReference type="Proteomes" id="UP000023152">
    <property type="component" value="Unassembled WGS sequence"/>
</dbReference>
<accession>X6MQL9</accession>
<proteinExistence type="predicted"/>